<dbReference type="Proteomes" id="UP000188268">
    <property type="component" value="Unassembled WGS sequence"/>
</dbReference>
<dbReference type="Gramene" id="OMO54936">
    <property type="protein sequence ID" value="OMO54936"/>
    <property type="gene ID" value="CCACVL1_27464"/>
</dbReference>
<keyword evidence="2" id="KW-1185">Reference proteome</keyword>
<dbReference type="AlphaFoldDB" id="A0A1R3GA51"/>
<accession>A0A1R3GA51</accession>
<evidence type="ECO:0000313" key="1">
    <source>
        <dbReference type="EMBL" id="OMO54936.1"/>
    </source>
</evidence>
<dbReference type="EMBL" id="AWWV01014830">
    <property type="protein sequence ID" value="OMO54936.1"/>
    <property type="molecule type" value="Genomic_DNA"/>
</dbReference>
<protein>
    <submittedName>
        <fullName evidence="1">Uncharacterized protein</fullName>
    </submittedName>
</protein>
<name>A0A1R3GA51_COCAP</name>
<reference evidence="1 2" key="1">
    <citation type="submission" date="2013-09" db="EMBL/GenBank/DDBJ databases">
        <title>Corchorus capsularis genome sequencing.</title>
        <authorList>
            <person name="Alam M."/>
            <person name="Haque M.S."/>
            <person name="Islam M.S."/>
            <person name="Emdad E.M."/>
            <person name="Islam M.M."/>
            <person name="Ahmed B."/>
            <person name="Halim A."/>
            <person name="Hossen Q.M.M."/>
            <person name="Hossain M.Z."/>
            <person name="Ahmed R."/>
            <person name="Khan M.M."/>
            <person name="Islam R."/>
            <person name="Rashid M.M."/>
            <person name="Khan S.A."/>
            <person name="Rahman M.S."/>
            <person name="Alam M."/>
        </authorList>
    </citation>
    <scope>NUCLEOTIDE SEQUENCE [LARGE SCALE GENOMIC DNA]</scope>
    <source>
        <strain evidence="2">cv. CVL-1</strain>
        <tissue evidence="1">Whole seedling</tissue>
    </source>
</reference>
<comment type="caution">
    <text evidence="1">The sequence shown here is derived from an EMBL/GenBank/DDBJ whole genome shotgun (WGS) entry which is preliminary data.</text>
</comment>
<organism evidence="1 2">
    <name type="scientific">Corchorus capsularis</name>
    <name type="common">Jute</name>
    <dbReference type="NCBI Taxonomy" id="210143"/>
    <lineage>
        <taxon>Eukaryota</taxon>
        <taxon>Viridiplantae</taxon>
        <taxon>Streptophyta</taxon>
        <taxon>Embryophyta</taxon>
        <taxon>Tracheophyta</taxon>
        <taxon>Spermatophyta</taxon>
        <taxon>Magnoliopsida</taxon>
        <taxon>eudicotyledons</taxon>
        <taxon>Gunneridae</taxon>
        <taxon>Pentapetalae</taxon>
        <taxon>rosids</taxon>
        <taxon>malvids</taxon>
        <taxon>Malvales</taxon>
        <taxon>Malvaceae</taxon>
        <taxon>Grewioideae</taxon>
        <taxon>Apeibeae</taxon>
        <taxon>Corchorus</taxon>
    </lineage>
</organism>
<gene>
    <name evidence="1" type="ORF">CCACVL1_27464</name>
</gene>
<evidence type="ECO:0000313" key="2">
    <source>
        <dbReference type="Proteomes" id="UP000188268"/>
    </source>
</evidence>
<proteinExistence type="predicted"/>
<sequence length="38" mass="4211">MVTSRFRNAKITPSLPSILSGELETSFSINEFRSAYGC</sequence>